<dbReference type="KEGG" id="ccin:112494309"/>
<dbReference type="AlphaFoldDB" id="A0AAJ7W101"/>
<organism evidence="1 2">
    <name type="scientific">Cephus cinctus</name>
    <name type="common">Wheat stem sawfly</name>
    <dbReference type="NCBI Taxonomy" id="211228"/>
    <lineage>
        <taxon>Eukaryota</taxon>
        <taxon>Metazoa</taxon>
        <taxon>Ecdysozoa</taxon>
        <taxon>Arthropoda</taxon>
        <taxon>Hexapoda</taxon>
        <taxon>Insecta</taxon>
        <taxon>Pterygota</taxon>
        <taxon>Neoptera</taxon>
        <taxon>Endopterygota</taxon>
        <taxon>Hymenoptera</taxon>
        <taxon>Cephoidea</taxon>
        <taxon>Cephidae</taxon>
        <taxon>Cephus</taxon>
    </lineage>
</organism>
<proteinExistence type="predicted"/>
<sequence length="110" mass="13617">MDLFINIDIFNSDDDYEDYKFLERRQYTIQSKPNNFQMWDDIEFIQRYRLKKTTVLELLHRIQEQLLIQNIHNSPRSNVIIMKLKMKLHNSQEIKSILKQYNVCYNRLKF</sequence>
<protein>
    <submittedName>
        <fullName evidence="2">Uncharacterized protein LOC112494309</fullName>
    </submittedName>
</protein>
<keyword evidence="1" id="KW-1185">Reference proteome</keyword>
<accession>A0AAJ7W101</accession>
<reference evidence="2" key="1">
    <citation type="submission" date="2025-08" db="UniProtKB">
        <authorList>
            <consortium name="RefSeq"/>
        </authorList>
    </citation>
    <scope>IDENTIFICATION</scope>
</reference>
<gene>
    <name evidence="2" type="primary">LOC112494309</name>
</gene>
<dbReference type="GeneID" id="112494309"/>
<name>A0AAJ7W101_CEPCN</name>
<dbReference type="RefSeq" id="XP_024940550.1">
    <property type="nucleotide sequence ID" value="XM_025084782.1"/>
</dbReference>
<evidence type="ECO:0000313" key="2">
    <source>
        <dbReference type="RefSeq" id="XP_024940550.1"/>
    </source>
</evidence>
<evidence type="ECO:0000313" key="1">
    <source>
        <dbReference type="Proteomes" id="UP000694920"/>
    </source>
</evidence>
<dbReference type="Proteomes" id="UP000694920">
    <property type="component" value="Unplaced"/>
</dbReference>